<name>A0A9P6H6T1_9AGAM</name>
<gene>
    <name evidence="4" type="ORF">BJ322DRAFT_294885</name>
</gene>
<evidence type="ECO:0000256" key="2">
    <source>
        <dbReference type="SAM" id="Phobius"/>
    </source>
</evidence>
<feature type="transmembrane region" description="Helical" evidence="2">
    <location>
        <begin position="144"/>
        <end position="164"/>
    </location>
</feature>
<evidence type="ECO:0000313" key="5">
    <source>
        <dbReference type="Proteomes" id="UP000736335"/>
    </source>
</evidence>
<accession>A0A9P6H6T1</accession>
<feature type="transmembrane region" description="Helical" evidence="2">
    <location>
        <begin position="188"/>
        <end position="210"/>
    </location>
</feature>
<keyword evidence="2" id="KW-0472">Membrane</keyword>
<evidence type="ECO:0000259" key="3">
    <source>
        <dbReference type="Pfam" id="PF20151"/>
    </source>
</evidence>
<reference evidence="4" key="1">
    <citation type="journal article" date="2020" name="Nat. Commun.">
        <title>Large-scale genome sequencing of mycorrhizal fungi provides insights into the early evolution of symbiotic traits.</title>
        <authorList>
            <person name="Miyauchi S."/>
            <person name="Kiss E."/>
            <person name="Kuo A."/>
            <person name="Drula E."/>
            <person name="Kohler A."/>
            <person name="Sanchez-Garcia M."/>
            <person name="Morin E."/>
            <person name="Andreopoulos B."/>
            <person name="Barry K.W."/>
            <person name="Bonito G."/>
            <person name="Buee M."/>
            <person name="Carver A."/>
            <person name="Chen C."/>
            <person name="Cichocki N."/>
            <person name="Clum A."/>
            <person name="Culley D."/>
            <person name="Crous P.W."/>
            <person name="Fauchery L."/>
            <person name="Girlanda M."/>
            <person name="Hayes R.D."/>
            <person name="Keri Z."/>
            <person name="LaButti K."/>
            <person name="Lipzen A."/>
            <person name="Lombard V."/>
            <person name="Magnuson J."/>
            <person name="Maillard F."/>
            <person name="Murat C."/>
            <person name="Nolan M."/>
            <person name="Ohm R.A."/>
            <person name="Pangilinan J."/>
            <person name="Pereira M.F."/>
            <person name="Perotto S."/>
            <person name="Peter M."/>
            <person name="Pfister S."/>
            <person name="Riley R."/>
            <person name="Sitrit Y."/>
            <person name="Stielow J.B."/>
            <person name="Szollosi G."/>
            <person name="Zifcakova L."/>
            <person name="Stursova M."/>
            <person name="Spatafora J.W."/>
            <person name="Tedersoo L."/>
            <person name="Vaario L.M."/>
            <person name="Yamada A."/>
            <person name="Yan M."/>
            <person name="Wang P."/>
            <person name="Xu J."/>
            <person name="Bruns T."/>
            <person name="Baldrian P."/>
            <person name="Vilgalys R."/>
            <person name="Dunand C."/>
            <person name="Henrissat B."/>
            <person name="Grigoriev I.V."/>
            <person name="Hibbett D."/>
            <person name="Nagy L.G."/>
            <person name="Martin F.M."/>
        </authorList>
    </citation>
    <scope>NUCLEOTIDE SEQUENCE</scope>
    <source>
        <strain evidence="4">UH-Tt-Lm1</strain>
    </source>
</reference>
<dbReference type="EMBL" id="WIUZ02000016">
    <property type="protein sequence ID" value="KAF9780475.1"/>
    <property type="molecule type" value="Genomic_DNA"/>
</dbReference>
<organism evidence="4 5">
    <name type="scientific">Thelephora terrestris</name>
    <dbReference type="NCBI Taxonomy" id="56493"/>
    <lineage>
        <taxon>Eukaryota</taxon>
        <taxon>Fungi</taxon>
        <taxon>Dikarya</taxon>
        <taxon>Basidiomycota</taxon>
        <taxon>Agaricomycotina</taxon>
        <taxon>Agaricomycetes</taxon>
        <taxon>Thelephorales</taxon>
        <taxon>Thelephoraceae</taxon>
        <taxon>Thelephora</taxon>
    </lineage>
</organism>
<protein>
    <recommendedName>
        <fullName evidence="3">DUF6533 domain-containing protein</fullName>
    </recommendedName>
</protein>
<keyword evidence="2" id="KW-0812">Transmembrane</keyword>
<dbReference type="OrthoDB" id="3346251at2759"/>
<feature type="transmembrane region" description="Helical" evidence="2">
    <location>
        <begin position="110"/>
        <end position="132"/>
    </location>
</feature>
<dbReference type="AlphaFoldDB" id="A0A9P6H6T1"/>
<feature type="transmembrane region" description="Helical" evidence="2">
    <location>
        <begin position="71"/>
        <end position="90"/>
    </location>
</feature>
<feature type="transmembrane region" description="Helical" evidence="2">
    <location>
        <begin position="231"/>
        <end position="248"/>
    </location>
</feature>
<sequence length="388" mass="42838">MDLRTDIYHDRHSNPPLPLPTQVAEAMPNVSCQPDPISFLRIASMAVASYDYILTLPVELRMYRSMSKHRFGWSINVVLFILIRYISIILLTTSNVGWFYRGFSPIACSLYYSVTPALKVTQIVISQIIIGYRTWNVSQRSSDIGTFFLMFGFAISGLESFANIRTHTPDQTSGNCTPVSAQSPVPQWVFYLLSTIFDLVVIGLSSFFLINSARGISRMTSILRMLFYDGLGYIVVLTAANVLNIILYQKNSESSPETSGASFGYTAVWIMSQRILIHIHEAAEVRARRGPALPNGSGTACNVRIGRVGTSDSGRNLGVQVKIERAVMVDYAPNTYRESLSLSARDQSSIASTTASTITNGLSPSTEHGRWEWSERASVPATATDSLA</sequence>
<keyword evidence="2" id="KW-1133">Transmembrane helix</keyword>
<feature type="domain" description="DUF6533" evidence="3">
    <location>
        <begin position="41"/>
        <end position="89"/>
    </location>
</feature>
<comment type="caution">
    <text evidence="4">The sequence shown here is derived from an EMBL/GenBank/DDBJ whole genome shotgun (WGS) entry which is preliminary data.</text>
</comment>
<proteinExistence type="predicted"/>
<feature type="region of interest" description="Disordered" evidence="1">
    <location>
        <begin position="353"/>
        <end position="388"/>
    </location>
</feature>
<dbReference type="Proteomes" id="UP000736335">
    <property type="component" value="Unassembled WGS sequence"/>
</dbReference>
<keyword evidence="5" id="KW-1185">Reference proteome</keyword>
<evidence type="ECO:0000256" key="1">
    <source>
        <dbReference type="SAM" id="MobiDB-lite"/>
    </source>
</evidence>
<reference evidence="4" key="2">
    <citation type="submission" date="2020-11" db="EMBL/GenBank/DDBJ databases">
        <authorList>
            <consortium name="DOE Joint Genome Institute"/>
            <person name="Kuo A."/>
            <person name="Miyauchi S."/>
            <person name="Kiss E."/>
            <person name="Drula E."/>
            <person name="Kohler A."/>
            <person name="Sanchez-Garcia M."/>
            <person name="Andreopoulos B."/>
            <person name="Barry K.W."/>
            <person name="Bonito G."/>
            <person name="Buee M."/>
            <person name="Carver A."/>
            <person name="Chen C."/>
            <person name="Cichocki N."/>
            <person name="Clum A."/>
            <person name="Culley D."/>
            <person name="Crous P.W."/>
            <person name="Fauchery L."/>
            <person name="Girlanda M."/>
            <person name="Hayes R."/>
            <person name="Keri Z."/>
            <person name="Labutti K."/>
            <person name="Lipzen A."/>
            <person name="Lombard V."/>
            <person name="Magnuson J."/>
            <person name="Maillard F."/>
            <person name="Morin E."/>
            <person name="Murat C."/>
            <person name="Nolan M."/>
            <person name="Ohm R."/>
            <person name="Pangilinan J."/>
            <person name="Pereira M."/>
            <person name="Perotto S."/>
            <person name="Peter M."/>
            <person name="Riley R."/>
            <person name="Sitrit Y."/>
            <person name="Stielow B."/>
            <person name="Szollosi G."/>
            <person name="Zifcakova L."/>
            <person name="Stursova M."/>
            <person name="Spatafora J.W."/>
            <person name="Tedersoo L."/>
            <person name="Vaario L.-M."/>
            <person name="Yamada A."/>
            <person name="Yan M."/>
            <person name="Wang P."/>
            <person name="Xu J."/>
            <person name="Bruns T."/>
            <person name="Baldrian P."/>
            <person name="Vilgalys R."/>
            <person name="Henrissat B."/>
            <person name="Grigoriev I.V."/>
            <person name="Hibbett D."/>
            <person name="Nagy L.G."/>
            <person name="Martin F.M."/>
        </authorList>
    </citation>
    <scope>NUCLEOTIDE SEQUENCE</scope>
    <source>
        <strain evidence="4">UH-Tt-Lm1</strain>
    </source>
</reference>
<dbReference type="Pfam" id="PF20151">
    <property type="entry name" value="DUF6533"/>
    <property type="match status" value="1"/>
</dbReference>
<evidence type="ECO:0000313" key="4">
    <source>
        <dbReference type="EMBL" id="KAF9780475.1"/>
    </source>
</evidence>
<dbReference type="InterPro" id="IPR045340">
    <property type="entry name" value="DUF6533"/>
</dbReference>